<sequence length="486" mass="51314">MDVRAYLRLIRRHWWIVLVTLMVALGTAALVTVRTPPRYVASVTFFVTTPSQGVSDAYQGGLFLQQRVKSYADLLTSDRLAQSVVAGNSVGLTAEQVQRRVTTSTEAGTVLLKATVTDTDQTRALKVTETLSAKFVELVQKVETPPDAATATIKLEVVSGPRVSSRPVSPQPVRNLVIGGVLGLLLGMALAVLRGLADVRMRDAAALQRVTGSPLLGEIPFESGARSAPLIVGEAANSARAEAVRKLRTNLRFVDVHEPARVIAVTSALQGEGKTTMACNTAIALAEAGWRVLLIDADLRRPKVADYLGLDGGVGLTDVLVGDVQVGDVVQRWGDKSLLVLPSGSAPPNPSELLGSKAMADLLLALRESADIVIIDTAPLLAVTDGVVVAVQADGALLITQQGRTSRRQVAAAARSLHSVSVRLLGCVLNMAKVPKADAYQYEAYRVAVPPAPAGPADRAPAARHGDRAGAGRVSDPTQELTRLSR</sequence>
<dbReference type="AlphaFoldDB" id="A0A1C5JCL2"/>
<dbReference type="Proteomes" id="UP000198221">
    <property type="component" value="Chromosome I"/>
</dbReference>
<dbReference type="InterPro" id="IPR025669">
    <property type="entry name" value="AAA_dom"/>
</dbReference>
<dbReference type="Pfam" id="PF02706">
    <property type="entry name" value="Wzz"/>
    <property type="match status" value="1"/>
</dbReference>
<evidence type="ECO:0000313" key="21">
    <source>
        <dbReference type="EMBL" id="SCG68273.1"/>
    </source>
</evidence>
<evidence type="ECO:0000313" key="22">
    <source>
        <dbReference type="Proteomes" id="UP000198221"/>
    </source>
</evidence>
<keyword evidence="10" id="KW-0547">Nucleotide-binding</keyword>
<dbReference type="Pfam" id="PF13614">
    <property type="entry name" value="AAA_31"/>
    <property type="match status" value="1"/>
</dbReference>
<evidence type="ECO:0000256" key="13">
    <source>
        <dbReference type="ARBA" id="ARBA00022989"/>
    </source>
</evidence>
<dbReference type="InterPro" id="IPR003856">
    <property type="entry name" value="LPS_length_determ_N"/>
</dbReference>
<evidence type="ECO:0000256" key="10">
    <source>
        <dbReference type="ARBA" id="ARBA00022741"/>
    </source>
</evidence>
<evidence type="ECO:0000256" key="4">
    <source>
        <dbReference type="ARBA" id="ARBA00008883"/>
    </source>
</evidence>
<protein>
    <recommendedName>
        <fullName evidence="5">non-specific protein-tyrosine kinase</fullName>
        <ecNumber evidence="5">2.7.10.2</ecNumber>
    </recommendedName>
</protein>
<evidence type="ECO:0000256" key="16">
    <source>
        <dbReference type="ARBA" id="ARBA00051245"/>
    </source>
</evidence>
<evidence type="ECO:0000256" key="15">
    <source>
        <dbReference type="ARBA" id="ARBA00023137"/>
    </source>
</evidence>
<dbReference type="InterPro" id="IPR027417">
    <property type="entry name" value="P-loop_NTPase"/>
</dbReference>
<feature type="domain" description="AAA" evidence="20">
    <location>
        <begin position="261"/>
        <end position="398"/>
    </location>
</feature>
<evidence type="ECO:0000256" key="2">
    <source>
        <dbReference type="ARBA" id="ARBA00006683"/>
    </source>
</evidence>
<gene>
    <name evidence="21" type="ORF">GA0070613_4431</name>
</gene>
<keyword evidence="9 18" id="KW-0812">Transmembrane</keyword>
<evidence type="ECO:0000256" key="7">
    <source>
        <dbReference type="ARBA" id="ARBA00022519"/>
    </source>
</evidence>
<comment type="similarity">
    <text evidence="4">Belongs to the etk/wzc family.</text>
</comment>
<dbReference type="PANTHER" id="PTHR32309:SF13">
    <property type="entry name" value="FERRIC ENTEROBACTIN TRANSPORT PROTEIN FEPE"/>
    <property type="match status" value="1"/>
</dbReference>
<comment type="subcellular location">
    <subcellularLocation>
        <location evidence="1">Cell inner membrane</location>
        <topology evidence="1">Multi-pass membrane protein</topology>
    </subcellularLocation>
</comment>
<comment type="similarity">
    <text evidence="3">Belongs to the CpsD/CapB family.</text>
</comment>
<dbReference type="InterPro" id="IPR005702">
    <property type="entry name" value="Wzc-like_C"/>
</dbReference>
<dbReference type="CDD" id="cd05387">
    <property type="entry name" value="BY-kinase"/>
    <property type="match status" value="1"/>
</dbReference>
<evidence type="ECO:0000256" key="5">
    <source>
        <dbReference type="ARBA" id="ARBA00011903"/>
    </source>
</evidence>
<dbReference type="InterPro" id="IPR050445">
    <property type="entry name" value="Bact_polysacc_biosynth/exp"/>
</dbReference>
<proteinExistence type="inferred from homology"/>
<evidence type="ECO:0000256" key="12">
    <source>
        <dbReference type="ARBA" id="ARBA00022840"/>
    </source>
</evidence>
<evidence type="ECO:0000259" key="20">
    <source>
        <dbReference type="Pfam" id="PF13614"/>
    </source>
</evidence>
<keyword evidence="13 18" id="KW-1133">Transmembrane helix</keyword>
<dbReference type="RefSeq" id="WP_089013989.1">
    <property type="nucleotide sequence ID" value="NZ_LT607754.1"/>
</dbReference>
<evidence type="ECO:0000259" key="19">
    <source>
        <dbReference type="Pfam" id="PF02706"/>
    </source>
</evidence>
<keyword evidence="22" id="KW-1185">Reference proteome</keyword>
<dbReference type="PANTHER" id="PTHR32309">
    <property type="entry name" value="TYROSINE-PROTEIN KINASE"/>
    <property type="match status" value="1"/>
</dbReference>
<name>A0A1C5JCL2_9ACTN</name>
<dbReference type="EC" id="2.7.10.2" evidence="5"/>
<evidence type="ECO:0000256" key="14">
    <source>
        <dbReference type="ARBA" id="ARBA00023136"/>
    </source>
</evidence>
<keyword evidence="6" id="KW-1003">Cell membrane</keyword>
<keyword evidence="11" id="KW-0418">Kinase</keyword>
<dbReference type="EMBL" id="LT607754">
    <property type="protein sequence ID" value="SCG68273.1"/>
    <property type="molecule type" value="Genomic_DNA"/>
</dbReference>
<evidence type="ECO:0000256" key="6">
    <source>
        <dbReference type="ARBA" id="ARBA00022475"/>
    </source>
</evidence>
<evidence type="ECO:0000256" key="1">
    <source>
        <dbReference type="ARBA" id="ARBA00004429"/>
    </source>
</evidence>
<keyword evidence="14 18" id="KW-0472">Membrane</keyword>
<feature type="domain" description="Polysaccharide chain length determinant N-terminal" evidence="19">
    <location>
        <begin position="2"/>
        <end position="85"/>
    </location>
</feature>
<keyword evidence="7" id="KW-0997">Cell inner membrane</keyword>
<comment type="similarity">
    <text evidence="2">Belongs to the CpsC/CapA family.</text>
</comment>
<accession>A0A1C5JCL2</accession>
<feature type="region of interest" description="Disordered" evidence="17">
    <location>
        <begin position="453"/>
        <end position="486"/>
    </location>
</feature>
<keyword evidence="12" id="KW-0067">ATP-binding</keyword>
<reference evidence="22" key="1">
    <citation type="submission" date="2016-06" db="EMBL/GenBank/DDBJ databases">
        <authorList>
            <person name="Varghese N."/>
            <person name="Submissions Spin"/>
        </authorList>
    </citation>
    <scope>NUCLEOTIDE SEQUENCE [LARGE SCALE GENOMIC DNA]</scope>
    <source>
        <strain evidence="22">DSM 43819</strain>
    </source>
</reference>
<feature type="compositionally biased region" description="Polar residues" evidence="17">
    <location>
        <begin position="476"/>
        <end position="486"/>
    </location>
</feature>
<evidence type="ECO:0000256" key="8">
    <source>
        <dbReference type="ARBA" id="ARBA00022679"/>
    </source>
</evidence>
<keyword evidence="8" id="KW-0808">Transferase</keyword>
<feature type="transmembrane region" description="Helical" evidence="18">
    <location>
        <begin position="12"/>
        <end position="33"/>
    </location>
</feature>
<evidence type="ECO:0000256" key="3">
    <source>
        <dbReference type="ARBA" id="ARBA00007316"/>
    </source>
</evidence>
<evidence type="ECO:0000256" key="9">
    <source>
        <dbReference type="ARBA" id="ARBA00022692"/>
    </source>
</evidence>
<comment type="catalytic activity">
    <reaction evidence="16">
        <text>L-tyrosyl-[protein] + ATP = O-phospho-L-tyrosyl-[protein] + ADP + H(+)</text>
        <dbReference type="Rhea" id="RHEA:10596"/>
        <dbReference type="Rhea" id="RHEA-COMP:10136"/>
        <dbReference type="Rhea" id="RHEA-COMP:20101"/>
        <dbReference type="ChEBI" id="CHEBI:15378"/>
        <dbReference type="ChEBI" id="CHEBI:30616"/>
        <dbReference type="ChEBI" id="CHEBI:46858"/>
        <dbReference type="ChEBI" id="CHEBI:61978"/>
        <dbReference type="ChEBI" id="CHEBI:456216"/>
        <dbReference type="EC" id="2.7.10.2"/>
    </reaction>
</comment>
<organism evidence="21 22">
    <name type="scientific">Micromonospora inositola</name>
    <dbReference type="NCBI Taxonomy" id="47865"/>
    <lineage>
        <taxon>Bacteria</taxon>
        <taxon>Bacillati</taxon>
        <taxon>Actinomycetota</taxon>
        <taxon>Actinomycetes</taxon>
        <taxon>Micromonosporales</taxon>
        <taxon>Micromonosporaceae</taxon>
        <taxon>Micromonospora</taxon>
    </lineage>
</organism>
<evidence type="ECO:0000256" key="11">
    <source>
        <dbReference type="ARBA" id="ARBA00022777"/>
    </source>
</evidence>
<dbReference type="GO" id="GO:0004715">
    <property type="term" value="F:non-membrane spanning protein tyrosine kinase activity"/>
    <property type="evidence" value="ECO:0007669"/>
    <property type="project" value="UniProtKB-EC"/>
</dbReference>
<evidence type="ECO:0000256" key="18">
    <source>
        <dbReference type="SAM" id="Phobius"/>
    </source>
</evidence>
<dbReference type="OrthoDB" id="9812433at2"/>
<dbReference type="GO" id="GO:0005886">
    <property type="term" value="C:plasma membrane"/>
    <property type="evidence" value="ECO:0007669"/>
    <property type="project" value="UniProtKB-SubCell"/>
</dbReference>
<dbReference type="NCBIfam" id="TIGR01007">
    <property type="entry name" value="eps_fam"/>
    <property type="match status" value="1"/>
</dbReference>
<keyword evidence="15" id="KW-0829">Tyrosine-protein kinase</keyword>
<dbReference type="Gene3D" id="3.40.50.300">
    <property type="entry name" value="P-loop containing nucleotide triphosphate hydrolases"/>
    <property type="match status" value="1"/>
</dbReference>
<dbReference type="GO" id="GO:0005524">
    <property type="term" value="F:ATP binding"/>
    <property type="evidence" value="ECO:0007669"/>
    <property type="project" value="UniProtKB-KW"/>
</dbReference>
<evidence type="ECO:0000256" key="17">
    <source>
        <dbReference type="SAM" id="MobiDB-lite"/>
    </source>
</evidence>
<dbReference type="SUPFAM" id="SSF52540">
    <property type="entry name" value="P-loop containing nucleoside triphosphate hydrolases"/>
    <property type="match status" value="1"/>
</dbReference>